<evidence type="ECO:0000313" key="14">
    <source>
        <dbReference type="Proteomes" id="UP000319498"/>
    </source>
</evidence>
<keyword evidence="3" id="KW-1003">Cell membrane</keyword>
<evidence type="ECO:0000313" key="11">
    <source>
        <dbReference type="EMBL" id="KLH96865.1"/>
    </source>
</evidence>
<keyword evidence="14" id="KW-1185">Reference proteome</keyword>
<keyword evidence="2" id="KW-0813">Transport</keyword>
<feature type="transmembrane region" description="Helical" evidence="7">
    <location>
        <begin position="235"/>
        <end position="256"/>
    </location>
</feature>
<sequence length="394" mass="42885">MSQSRYTFWVLILAVGIAGVSQGLTIPMLTVLLEKQGVSSVMNGLNAAALYIGMVMVNPFLEIPLRRIGYRSTILWGLLLVTIATALIPMFSHLAVWFVLRLLMGVGDSGLHYASQMWVTKIAAPENRGRDLSIYGLAYGVGFSIGPLGLSVLHLGIWVPFGGLLVLYLIAFLLLSRIKNEFPAQIEQTEKKQNKYAFVLRLAWLALIPSFLYGFMETSLNGSFPVYALRTGLSVEWVSLILPSFVVGSIILQMPLGALSDRVGRKQVMLVCALVGGLAFFLFPFAGENVWLMMLLLAIAGAAVGSFYSLGLAFSADILPASMVPTAGIIAGVNFGVASILAPNVNGLLMDVWEPWTIFWLMGSLLIVFAAACLFFKQKATQEQTYSMPLQKQG</sequence>
<dbReference type="PANTHER" id="PTHR23521:SF2">
    <property type="entry name" value="TRANSPORTER MFS SUPERFAMILY"/>
    <property type="match status" value="1"/>
</dbReference>
<dbReference type="PROSITE" id="PS50850">
    <property type="entry name" value="MFS"/>
    <property type="match status" value="1"/>
</dbReference>
<evidence type="ECO:0000256" key="5">
    <source>
        <dbReference type="ARBA" id="ARBA00022989"/>
    </source>
</evidence>
<feature type="domain" description="Major facilitator superfamily (MFS) profile" evidence="8">
    <location>
        <begin position="7"/>
        <end position="381"/>
    </location>
</feature>
<evidence type="ECO:0000256" key="1">
    <source>
        <dbReference type="ARBA" id="ARBA00004651"/>
    </source>
</evidence>
<evidence type="ECO:0000313" key="10">
    <source>
        <dbReference type="EMBL" id="GED58539.1"/>
    </source>
</evidence>
<dbReference type="AlphaFoldDB" id="A0A0H0SEL0"/>
<evidence type="ECO:0000259" key="8">
    <source>
        <dbReference type="PROSITE" id="PS50850"/>
    </source>
</evidence>
<keyword evidence="4 7" id="KW-0812">Transmembrane</keyword>
<dbReference type="InterPro" id="IPR005829">
    <property type="entry name" value="Sugar_transporter_CS"/>
</dbReference>
<dbReference type="Proteomes" id="UP000035218">
    <property type="component" value="Unassembled WGS sequence"/>
</dbReference>
<dbReference type="Gene3D" id="1.20.1250.20">
    <property type="entry name" value="MFS general substrate transporter like domains"/>
    <property type="match status" value="2"/>
</dbReference>
<evidence type="ECO:0000256" key="4">
    <source>
        <dbReference type="ARBA" id="ARBA00022692"/>
    </source>
</evidence>
<dbReference type="InterPro" id="IPR011701">
    <property type="entry name" value="MFS"/>
</dbReference>
<comment type="subcellular location">
    <subcellularLocation>
        <location evidence="1">Cell membrane</location>
        <topology evidence="1">Multi-pass membrane protein</topology>
    </subcellularLocation>
</comment>
<feature type="transmembrane region" description="Helical" evidence="7">
    <location>
        <begin position="68"/>
        <end position="88"/>
    </location>
</feature>
<dbReference type="EMBL" id="LDCN01000008">
    <property type="protein sequence ID" value="KLH96865.1"/>
    <property type="molecule type" value="Genomic_DNA"/>
</dbReference>
<dbReference type="Proteomes" id="UP000319498">
    <property type="component" value="Unassembled WGS sequence"/>
</dbReference>
<gene>
    <name evidence="10" type="primary">yfkF</name>
    <name evidence="11" type="ORF">AA984_22940</name>
    <name evidence="10" type="ORF">BFO01nite_26710</name>
    <name evidence="9" type="ORF">BP422_20225</name>
</gene>
<reference evidence="11 12" key="1">
    <citation type="submission" date="2015-05" db="EMBL/GenBank/DDBJ databases">
        <title>Genome sequencing project for genomic taxonomy and phylogenomics of Bacillus-like bacteria.</title>
        <authorList>
            <person name="Liu B."/>
            <person name="Wang J."/>
            <person name="Zhu Y."/>
            <person name="Liu G."/>
            <person name="Chen Q."/>
            <person name="Chen Z."/>
            <person name="Lan J."/>
            <person name="Che J."/>
            <person name="Ge C."/>
            <person name="Shi H."/>
            <person name="Pan Z."/>
            <person name="Liu X."/>
        </authorList>
    </citation>
    <scope>NUCLEOTIDE SEQUENCE [LARGE SCALE GENOMIC DNA]</scope>
    <source>
        <strain evidence="11 12">DSM 9885</strain>
    </source>
</reference>
<dbReference type="KEGG" id="bfm:BP422_20225"/>
<dbReference type="RefSeq" id="WP_047073122.1">
    <property type="nucleotide sequence ID" value="NZ_BJOL01000014.1"/>
</dbReference>
<organism evidence="9 13">
    <name type="scientific">Brevibacillus formosus</name>
    <dbReference type="NCBI Taxonomy" id="54913"/>
    <lineage>
        <taxon>Bacteria</taxon>
        <taxon>Bacillati</taxon>
        <taxon>Bacillota</taxon>
        <taxon>Bacilli</taxon>
        <taxon>Bacillales</taxon>
        <taxon>Paenibacillaceae</taxon>
        <taxon>Brevibacillus</taxon>
    </lineage>
</organism>
<dbReference type="EMBL" id="CP018145">
    <property type="protein sequence ID" value="ASJ55670.1"/>
    <property type="molecule type" value="Genomic_DNA"/>
</dbReference>
<feature type="transmembrane region" description="Helical" evidence="7">
    <location>
        <begin position="326"/>
        <end position="345"/>
    </location>
</feature>
<protein>
    <submittedName>
        <fullName evidence="9">MFS transporter</fullName>
    </submittedName>
    <submittedName>
        <fullName evidence="10">MFS-type transporter YfkF</fullName>
    </submittedName>
</protein>
<accession>A0A0H0SEL0</accession>
<evidence type="ECO:0000256" key="3">
    <source>
        <dbReference type="ARBA" id="ARBA00022475"/>
    </source>
</evidence>
<dbReference type="GO" id="GO:0022857">
    <property type="term" value="F:transmembrane transporter activity"/>
    <property type="evidence" value="ECO:0007669"/>
    <property type="project" value="InterPro"/>
</dbReference>
<dbReference type="GeneID" id="87587906"/>
<dbReference type="InterPro" id="IPR047200">
    <property type="entry name" value="MFS_YcaD-like"/>
</dbReference>
<feature type="transmembrane region" description="Helical" evidence="7">
    <location>
        <begin position="39"/>
        <end position="61"/>
    </location>
</feature>
<evidence type="ECO:0000256" key="6">
    <source>
        <dbReference type="ARBA" id="ARBA00023136"/>
    </source>
</evidence>
<feature type="transmembrane region" description="Helical" evidence="7">
    <location>
        <begin position="196"/>
        <end position="215"/>
    </location>
</feature>
<keyword evidence="6 7" id="KW-0472">Membrane</keyword>
<evidence type="ECO:0000313" key="12">
    <source>
        <dbReference type="Proteomes" id="UP000035218"/>
    </source>
</evidence>
<evidence type="ECO:0000313" key="9">
    <source>
        <dbReference type="EMBL" id="ASJ55670.1"/>
    </source>
</evidence>
<evidence type="ECO:0000256" key="7">
    <source>
        <dbReference type="SAM" id="Phobius"/>
    </source>
</evidence>
<dbReference type="GO" id="GO:0005886">
    <property type="term" value="C:plasma membrane"/>
    <property type="evidence" value="ECO:0007669"/>
    <property type="project" value="UniProtKB-SubCell"/>
</dbReference>
<dbReference type="Pfam" id="PF07690">
    <property type="entry name" value="MFS_1"/>
    <property type="match status" value="1"/>
</dbReference>
<dbReference type="CDD" id="cd17477">
    <property type="entry name" value="MFS_YcaD_like"/>
    <property type="match status" value="1"/>
</dbReference>
<reference evidence="9 13" key="2">
    <citation type="submission" date="2016-11" db="EMBL/GenBank/DDBJ databases">
        <authorList>
            <person name="Jaros S."/>
            <person name="Januszkiewicz K."/>
            <person name="Wedrychowicz H."/>
        </authorList>
    </citation>
    <scope>NUCLEOTIDE SEQUENCE [LARGE SCALE GENOMIC DNA]</scope>
    <source>
        <strain evidence="9 13">NF2</strain>
    </source>
</reference>
<evidence type="ECO:0000313" key="13">
    <source>
        <dbReference type="Proteomes" id="UP000197781"/>
    </source>
</evidence>
<reference evidence="10 14" key="3">
    <citation type="submission" date="2019-06" db="EMBL/GenBank/DDBJ databases">
        <title>Whole genome shotgun sequence of Brevibacillus formosus NBRC 15716.</title>
        <authorList>
            <person name="Hosoyama A."/>
            <person name="Uohara A."/>
            <person name="Ohji S."/>
            <person name="Ichikawa N."/>
        </authorList>
    </citation>
    <scope>NUCLEOTIDE SEQUENCE [LARGE SCALE GENOMIC DNA]</scope>
    <source>
        <strain evidence="10 14">NBRC 15716</strain>
    </source>
</reference>
<dbReference type="Proteomes" id="UP000197781">
    <property type="component" value="Chromosome"/>
</dbReference>
<dbReference type="InterPro" id="IPR020846">
    <property type="entry name" value="MFS_dom"/>
</dbReference>
<feature type="transmembrane region" description="Helical" evidence="7">
    <location>
        <begin position="268"/>
        <end position="286"/>
    </location>
</feature>
<name>A0A0H0SEL0_9BACL</name>
<dbReference type="OrthoDB" id="478565at2"/>
<feature type="transmembrane region" description="Helical" evidence="7">
    <location>
        <begin position="292"/>
        <end position="314"/>
    </location>
</feature>
<proteinExistence type="predicted"/>
<feature type="transmembrane region" description="Helical" evidence="7">
    <location>
        <begin position="357"/>
        <end position="376"/>
    </location>
</feature>
<dbReference type="EMBL" id="BJOL01000014">
    <property type="protein sequence ID" value="GED58539.1"/>
    <property type="molecule type" value="Genomic_DNA"/>
</dbReference>
<dbReference type="InterPro" id="IPR036259">
    <property type="entry name" value="MFS_trans_sf"/>
</dbReference>
<feature type="transmembrane region" description="Helical" evidence="7">
    <location>
        <begin position="156"/>
        <end position="175"/>
    </location>
</feature>
<keyword evidence="5 7" id="KW-1133">Transmembrane helix</keyword>
<dbReference type="SUPFAM" id="SSF103473">
    <property type="entry name" value="MFS general substrate transporter"/>
    <property type="match status" value="1"/>
</dbReference>
<dbReference type="PANTHER" id="PTHR23521">
    <property type="entry name" value="TRANSPORTER MFS SUPERFAMILY"/>
    <property type="match status" value="1"/>
</dbReference>
<dbReference type="PROSITE" id="PS00216">
    <property type="entry name" value="SUGAR_TRANSPORT_1"/>
    <property type="match status" value="1"/>
</dbReference>
<evidence type="ECO:0000256" key="2">
    <source>
        <dbReference type="ARBA" id="ARBA00022448"/>
    </source>
</evidence>